<comment type="caution">
    <text evidence="1">The sequence shown here is derived from an EMBL/GenBank/DDBJ whole genome shotgun (WGS) entry which is preliminary data.</text>
</comment>
<evidence type="ECO:0000313" key="2">
    <source>
        <dbReference type="Proteomes" id="UP000811609"/>
    </source>
</evidence>
<organism evidence="1 2">
    <name type="scientific">Carya illinoinensis</name>
    <name type="common">Pecan</name>
    <dbReference type="NCBI Taxonomy" id="32201"/>
    <lineage>
        <taxon>Eukaryota</taxon>
        <taxon>Viridiplantae</taxon>
        <taxon>Streptophyta</taxon>
        <taxon>Embryophyta</taxon>
        <taxon>Tracheophyta</taxon>
        <taxon>Spermatophyta</taxon>
        <taxon>Magnoliopsida</taxon>
        <taxon>eudicotyledons</taxon>
        <taxon>Gunneridae</taxon>
        <taxon>Pentapetalae</taxon>
        <taxon>rosids</taxon>
        <taxon>fabids</taxon>
        <taxon>Fagales</taxon>
        <taxon>Juglandaceae</taxon>
        <taxon>Carya</taxon>
    </lineage>
</organism>
<dbReference type="AlphaFoldDB" id="A0A8T1QSP4"/>
<sequence>MKERQIFQDFQAVLVLVQSFDPLLLSRGLNCLLLNLSKRFT</sequence>
<proteinExistence type="predicted"/>
<dbReference type="EMBL" id="CM031812">
    <property type="protein sequence ID" value="KAG6657269.1"/>
    <property type="molecule type" value="Genomic_DNA"/>
</dbReference>
<evidence type="ECO:0000313" key="1">
    <source>
        <dbReference type="EMBL" id="KAG6657269.1"/>
    </source>
</evidence>
<protein>
    <submittedName>
        <fullName evidence="1">Uncharacterized protein</fullName>
    </submittedName>
</protein>
<accession>A0A8T1QSP4</accession>
<keyword evidence="2" id="KW-1185">Reference proteome</keyword>
<gene>
    <name evidence="1" type="ORF">CIPAW_04G078200</name>
</gene>
<reference evidence="1" key="1">
    <citation type="submission" date="2020-12" db="EMBL/GenBank/DDBJ databases">
        <title>WGS assembly of Carya illinoinensis cv. Pawnee.</title>
        <authorList>
            <person name="Platts A."/>
            <person name="Shu S."/>
            <person name="Wright S."/>
            <person name="Barry K."/>
            <person name="Edger P."/>
            <person name="Pires J.C."/>
            <person name="Schmutz J."/>
        </authorList>
    </citation>
    <scope>NUCLEOTIDE SEQUENCE</scope>
    <source>
        <tissue evidence="1">Leaf</tissue>
    </source>
</reference>
<name>A0A8T1QSP4_CARIL</name>
<dbReference type="Proteomes" id="UP000811609">
    <property type="component" value="Chromosome 4"/>
</dbReference>